<feature type="transmembrane region" description="Helical" evidence="8">
    <location>
        <begin position="208"/>
        <end position="233"/>
    </location>
</feature>
<feature type="transmembrane region" description="Helical" evidence="8">
    <location>
        <begin position="163"/>
        <end position="183"/>
    </location>
</feature>
<name>A0ABS6WJ08_9HYPH</name>
<dbReference type="EMBL" id="JAHWQX010000001">
    <property type="protein sequence ID" value="MBW3095830.1"/>
    <property type="molecule type" value="Genomic_DNA"/>
</dbReference>
<dbReference type="RefSeq" id="WP_219157480.1">
    <property type="nucleotide sequence ID" value="NZ_JAHWQX010000001.1"/>
</dbReference>
<comment type="subcellular location">
    <subcellularLocation>
        <location evidence="1 8">Cell membrane</location>
        <topology evidence="1 8">Multi-pass membrane protein</topology>
    </subcellularLocation>
</comment>
<dbReference type="Pfam" id="PF00528">
    <property type="entry name" value="BPD_transp_1"/>
    <property type="match status" value="1"/>
</dbReference>
<feature type="transmembrane region" description="Helical" evidence="8">
    <location>
        <begin position="110"/>
        <end position="129"/>
    </location>
</feature>
<keyword evidence="5 8" id="KW-0812">Transmembrane</keyword>
<keyword evidence="3 8" id="KW-0813">Transport</keyword>
<feature type="transmembrane region" description="Helical" evidence="8">
    <location>
        <begin position="253"/>
        <end position="280"/>
    </location>
</feature>
<gene>
    <name evidence="10" type="ORF">KY465_00900</name>
</gene>
<evidence type="ECO:0000256" key="7">
    <source>
        <dbReference type="ARBA" id="ARBA00023136"/>
    </source>
</evidence>
<evidence type="ECO:0000256" key="4">
    <source>
        <dbReference type="ARBA" id="ARBA00022475"/>
    </source>
</evidence>
<evidence type="ECO:0000259" key="9">
    <source>
        <dbReference type="PROSITE" id="PS50928"/>
    </source>
</evidence>
<keyword evidence="11" id="KW-1185">Reference proteome</keyword>
<comment type="similarity">
    <text evidence="2">Belongs to the binding-protein-dependent transport system permease family. CysTW subfamily.</text>
</comment>
<evidence type="ECO:0000256" key="8">
    <source>
        <dbReference type="RuleBase" id="RU363032"/>
    </source>
</evidence>
<reference evidence="10" key="1">
    <citation type="submission" date="2021-07" db="EMBL/GenBank/DDBJ databases">
        <title>Pseudohoeflea marina sp. nov. a polyhydroxyalcanoate-producing bacterium.</title>
        <authorList>
            <person name="Zheng W."/>
            <person name="Yu S."/>
            <person name="Huang Y."/>
        </authorList>
    </citation>
    <scope>NUCLEOTIDE SEQUENCE</scope>
    <source>
        <strain evidence="10">DP4N28-3</strain>
    </source>
</reference>
<evidence type="ECO:0000256" key="3">
    <source>
        <dbReference type="ARBA" id="ARBA00022448"/>
    </source>
</evidence>
<sequence length="293" mass="31476">MSSHAVHSITAAKLPRRRKAGGLRGFGGAMPATFLVILFFVVPVLALLLRSVLEPAPGLQNYETLLGSTTYLKVFANTFIVSTLVTICALVIGFPVAWALVIMPSTLTRIVFAILLLSMWTNLLARTYAWMVLLQRTGIINKTLMQLGVIDQPLALVNNLTGVTIGMTYIMLPFVILPLYGVIRTIDRAVLRAAALCGATRWQALTRVLLPLAAPGMAAGGLMVFVMSLGYFVTPALLGGTSNMMLAELIAQLVQSLVDWGLGSAAAFLLLVVTLALYAVQLKIFGTRQMGGR</sequence>
<keyword evidence="4" id="KW-1003">Cell membrane</keyword>
<protein>
    <submittedName>
        <fullName evidence="10">ABC transporter permease</fullName>
    </submittedName>
</protein>
<evidence type="ECO:0000256" key="1">
    <source>
        <dbReference type="ARBA" id="ARBA00004651"/>
    </source>
</evidence>
<accession>A0ABS6WJ08</accession>
<evidence type="ECO:0000313" key="11">
    <source>
        <dbReference type="Proteomes" id="UP001430804"/>
    </source>
</evidence>
<organism evidence="10 11">
    <name type="scientific">Pseudohoeflea coraliihabitans</name>
    <dbReference type="NCBI Taxonomy" id="2860393"/>
    <lineage>
        <taxon>Bacteria</taxon>
        <taxon>Pseudomonadati</taxon>
        <taxon>Pseudomonadota</taxon>
        <taxon>Alphaproteobacteria</taxon>
        <taxon>Hyphomicrobiales</taxon>
        <taxon>Rhizobiaceae</taxon>
        <taxon>Pseudohoeflea</taxon>
    </lineage>
</organism>
<evidence type="ECO:0000256" key="2">
    <source>
        <dbReference type="ARBA" id="ARBA00007069"/>
    </source>
</evidence>
<dbReference type="PANTHER" id="PTHR42929:SF5">
    <property type="entry name" value="ABC TRANSPORTER PERMEASE PROTEIN"/>
    <property type="match status" value="1"/>
</dbReference>
<dbReference type="PROSITE" id="PS50928">
    <property type="entry name" value="ABC_TM1"/>
    <property type="match status" value="1"/>
</dbReference>
<dbReference type="CDD" id="cd06261">
    <property type="entry name" value="TM_PBP2"/>
    <property type="match status" value="1"/>
</dbReference>
<comment type="caution">
    <text evidence="10">The sequence shown here is derived from an EMBL/GenBank/DDBJ whole genome shotgun (WGS) entry which is preliminary data.</text>
</comment>
<dbReference type="PANTHER" id="PTHR42929">
    <property type="entry name" value="INNER MEMBRANE ABC TRANSPORTER PERMEASE PROTEIN YDCU-RELATED-RELATED"/>
    <property type="match status" value="1"/>
</dbReference>
<evidence type="ECO:0000256" key="6">
    <source>
        <dbReference type="ARBA" id="ARBA00022989"/>
    </source>
</evidence>
<feature type="transmembrane region" description="Helical" evidence="8">
    <location>
        <begin position="79"/>
        <end position="103"/>
    </location>
</feature>
<proteinExistence type="inferred from homology"/>
<feature type="transmembrane region" description="Helical" evidence="8">
    <location>
        <begin position="26"/>
        <end position="49"/>
    </location>
</feature>
<feature type="domain" description="ABC transmembrane type-1" evidence="9">
    <location>
        <begin position="75"/>
        <end position="281"/>
    </location>
</feature>
<evidence type="ECO:0000256" key="5">
    <source>
        <dbReference type="ARBA" id="ARBA00022692"/>
    </source>
</evidence>
<dbReference type="InterPro" id="IPR000515">
    <property type="entry name" value="MetI-like"/>
</dbReference>
<evidence type="ECO:0000313" key="10">
    <source>
        <dbReference type="EMBL" id="MBW3095830.1"/>
    </source>
</evidence>
<keyword evidence="6 8" id="KW-1133">Transmembrane helix</keyword>
<keyword evidence="7 8" id="KW-0472">Membrane</keyword>
<dbReference type="Proteomes" id="UP001430804">
    <property type="component" value="Unassembled WGS sequence"/>
</dbReference>